<proteinExistence type="predicted"/>
<sequence length="177" mass="20391">MPPTRAAGTRKLAPAQQSRTVDEDFVMQDEGHGDGYGDLREKERKMKNNMAVDVRARKGERQRRLEEAFDDQVRDLEGQIDERVEEYEQETLAILTRDEDRKRIQDDFVTRLLALAQKKAEIEKRIVQHVQELAEAYDVVKGEFQAVLKGRSEDVRDATNALCGLQEESNARSEDRS</sequence>
<dbReference type="Proteomes" id="UP001172673">
    <property type="component" value="Unassembled WGS sequence"/>
</dbReference>
<evidence type="ECO:0000256" key="1">
    <source>
        <dbReference type="SAM" id="MobiDB-lite"/>
    </source>
</evidence>
<feature type="region of interest" description="Disordered" evidence="1">
    <location>
        <begin position="1"/>
        <end position="39"/>
    </location>
</feature>
<feature type="compositionally biased region" description="Basic and acidic residues" evidence="1">
    <location>
        <begin position="29"/>
        <end position="39"/>
    </location>
</feature>
<evidence type="ECO:0000313" key="3">
    <source>
        <dbReference type="Proteomes" id="UP001172673"/>
    </source>
</evidence>
<dbReference type="EMBL" id="JAPDRK010000014">
    <property type="protein sequence ID" value="KAJ9606394.1"/>
    <property type="molecule type" value="Genomic_DNA"/>
</dbReference>
<evidence type="ECO:0000313" key="2">
    <source>
        <dbReference type="EMBL" id="KAJ9606394.1"/>
    </source>
</evidence>
<reference evidence="2" key="1">
    <citation type="submission" date="2022-10" db="EMBL/GenBank/DDBJ databases">
        <title>Culturing micro-colonial fungi from biological soil crusts in the Mojave desert and describing Neophaeococcomyces mojavensis, and introducing the new genera and species Taxawa tesnikishii.</title>
        <authorList>
            <person name="Kurbessoian T."/>
            <person name="Stajich J.E."/>
        </authorList>
    </citation>
    <scope>NUCLEOTIDE SEQUENCE</scope>
    <source>
        <strain evidence="2">TK_41</strain>
    </source>
</reference>
<accession>A0AA38X3Y3</accession>
<name>A0AA38X3Y3_9EURO</name>
<protein>
    <submittedName>
        <fullName evidence="2">Uncharacterized protein</fullName>
    </submittedName>
</protein>
<comment type="caution">
    <text evidence="2">The sequence shown here is derived from an EMBL/GenBank/DDBJ whole genome shotgun (WGS) entry which is preliminary data.</text>
</comment>
<dbReference type="AlphaFoldDB" id="A0AA38X3Y3"/>
<organism evidence="2 3">
    <name type="scientific">Cladophialophora chaetospira</name>
    <dbReference type="NCBI Taxonomy" id="386627"/>
    <lineage>
        <taxon>Eukaryota</taxon>
        <taxon>Fungi</taxon>
        <taxon>Dikarya</taxon>
        <taxon>Ascomycota</taxon>
        <taxon>Pezizomycotina</taxon>
        <taxon>Eurotiomycetes</taxon>
        <taxon>Chaetothyriomycetidae</taxon>
        <taxon>Chaetothyriales</taxon>
        <taxon>Herpotrichiellaceae</taxon>
        <taxon>Cladophialophora</taxon>
    </lineage>
</organism>
<keyword evidence="3" id="KW-1185">Reference proteome</keyword>
<gene>
    <name evidence="2" type="ORF">H2200_009355</name>
</gene>